<comment type="similarity">
    <text evidence="2 9">Belongs to the mitochondrial carrier (TC 2.A.29) family.</text>
</comment>
<dbReference type="STRING" id="6216.A0A0R3SBF2"/>
<dbReference type="InterPro" id="IPR018108">
    <property type="entry name" value="MCP_transmembrane"/>
</dbReference>
<evidence type="ECO:0000256" key="5">
    <source>
        <dbReference type="ARBA" id="ARBA00022737"/>
    </source>
</evidence>
<dbReference type="WBParaSite" id="HDID_0000179701-mRNA-1">
    <property type="protein sequence ID" value="HDID_0000179701-mRNA-1"/>
    <property type="gene ID" value="HDID_0000179701"/>
</dbReference>
<evidence type="ECO:0000256" key="3">
    <source>
        <dbReference type="ARBA" id="ARBA00022448"/>
    </source>
</evidence>
<evidence type="ECO:0000313" key="14">
    <source>
        <dbReference type="Proteomes" id="UP000321570"/>
    </source>
</evidence>
<evidence type="ECO:0000256" key="6">
    <source>
        <dbReference type="ARBA" id="ARBA00022989"/>
    </source>
</evidence>
<evidence type="ECO:0000256" key="1">
    <source>
        <dbReference type="ARBA" id="ARBA00004141"/>
    </source>
</evidence>
<keyword evidence="5" id="KW-0677">Repeat</keyword>
<dbReference type="PANTHER" id="PTHR45618">
    <property type="entry name" value="MITOCHONDRIAL DICARBOXYLATE CARRIER-RELATED"/>
    <property type="match status" value="1"/>
</dbReference>
<proteinExistence type="inferred from homology"/>
<keyword evidence="4 8" id="KW-0812">Transmembrane</keyword>
<dbReference type="OrthoDB" id="448427at2759"/>
<feature type="repeat" description="Solcar" evidence="8">
    <location>
        <begin position="14"/>
        <end position="94"/>
    </location>
</feature>
<feature type="transmembrane region" description="Helical" evidence="10">
    <location>
        <begin position="15"/>
        <end position="36"/>
    </location>
</feature>
<evidence type="ECO:0000256" key="7">
    <source>
        <dbReference type="ARBA" id="ARBA00023136"/>
    </source>
</evidence>
<keyword evidence="3 9" id="KW-0813">Transport</keyword>
<dbReference type="Proteomes" id="UP000274504">
    <property type="component" value="Unassembled WGS sequence"/>
</dbReference>
<dbReference type="EMBL" id="UYSG01000373">
    <property type="protein sequence ID" value="VDL19259.1"/>
    <property type="molecule type" value="Genomic_DNA"/>
</dbReference>
<keyword evidence="6 10" id="KW-1133">Transmembrane helix</keyword>
<reference evidence="12 14" key="3">
    <citation type="submission" date="2019-07" db="EMBL/GenBank/DDBJ databases">
        <authorList>
            <person name="Jastrzebski P J."/>
            <person name="Paukszto L."/>
            <person name="Jastrzebski P J."/>
        </authorList>
    </citation>
    <scope>NUCLEOTIDE SEQUENCE [LARGE SCALE GENOMIC DNA]</scope>
    <source>
        <strain evidence="12 14">WMS-il1</strain>
    </source>
</reference>
<evidence type="ECO:0000256" key="8">
    <source>
        <dbReference type="PROSITE-ProRule" id="PRU00282"/>
    </source>
</evidence>
<feature type="repeat" description="Solcar" evidence="8">
    <location>
        <begin position="99"/>
        <end position="190"/>
    </location>
</feature>
<sequence>MSATSDERKVVKAGYWYFGGLASAMAAAVTHPLDLLKVHLQTQQTKEFGMIGMGVRVFKNDGILGLYNGLSASLLRQLTYSMTRFGVYESYKNSVGRKMTFAESGGVAMFAGFVGGIVGNPGDMVNVRMQNDVKVPAAQRRNYKHAVDGLIRVAREEGFGALFNGVSMTATRAMFMTFGQLAFYDTFKTMLLSTGLFQDNPITHFSASIGAAGVATCMTQPFDVMKTRLMNAPPGKYSGLAACGLDVMRTGPLGFFKGLVPAFIRLGPQTVLTFIFLEQLKQNFGYIPVESAKPKA</sequence>
<reference evidence="11 13" key="2">
    <citation type="submission" date="2018-11" db="EMBL/GenBank/DDBJ databases">
        <authorList>
            <consortium name="Pathogen Informatics"/>
        </authorList>
    </citation>
    <scope>NUCLEOTIDE SEQUENCE [LARGE SCALE GENOMIC DNA]</scope>
</reference>
<feature type="repeat" description="Solcar" evidence="8">
    <location>
        <begin position="199"/>
        <end position="283"/>
    </location>
</feature>
<evidence type="ECO:0000313" key="12">
    <source>
        <dbReference type="EMBL" id="VUZ41279.1"/>
    </source>
</evidence>
<evidence type="ECO:0000256" key="9">
    <source>
        <dbReference type="RuleBase" id="RU000488"/>
    </source>
</evidence>
<dbReference type="InterPro" id="IPR050391">
    <property type="entry name" value="Mito_Metabolite_Transporter"/>
</dbReference>
<evidence type="ECO:0000313" key="15">
    <source>
        <dbReference type="WBParaSite" id="HDID_0000179701-mRNA-1"/>
    </source>
</evidence>
<dbReference type="AlphaFoldDB" id="A0A0R3SBF2"/>
<comment type="subcellular location">
    <subcellularLocation>
        <location evidence="1">Membrane</location>
        <topology evidence="1">Multi-pass membrane protein</topology>
    </subcellularLocation>
</comment>
<dbReference type="PROSITE" id="PS50920">
    <property type="entry name" value="SOLCAR"/>
    <property type="match status" value="3"/>
</dbReference>
<dbReference type="EMBL" id="CABIJS010000055">
    <property type="protein sequence ID" value="VUZ41279.1"/>
    <property type="molecule type" value="Genomic_DNA"/>
</dbReference>
<dbReference type="Pfam" id="PF00153">
    <property type="entry name" value="Mito_carr"/>
    <property type="match status" value="3"/>
</dbReference>
<protein>
    <submittedName>
        <fullName evidence="15">Mitochondrial dicarboxylate carrier</fullName>
    </submittedName>
</protein>
<evidence type="ECO:0000313" key="11">
    <source>
        <dbReference type="EMBL" id="VDL19259.1"/>
    </source>
</evidence>
<accession>A0A0R3SBF2</accession>
<gene>
    <name evidence="11" type="ORF">HDID_LOCUS1798</name>
    <name evidence="12" type="ORF">WMSIL1_LOCUS2270</name>
</gene>
<name>A0A0R3SBF2_HYMDI</name>
<evidence type="ECO:0000256" key="10">
    <source>
        <dbReference type="SAM" id="Phobius"/>
    </source>
</evidence>
<dbReference type="Proteomes" id="UP000321570">
    <property type="component" value="Unassembled WGS sequence"/>
</dbReference>
<keyword evidence="7 8" id="KW-0472">Membrane</keyword>
<reference evidence="15" key="1">
    <citation type="submission" date="2017-02" db="UniProtKB">
        <authorList>
            <consortium name="WormBaseParasite"/>
        </authorList>
    </citation>
    <scope>IDENTIFICATION</scope>
</reference>
<dbReference type="InterPro" id="IPR023395">
    <property type="entry name" value="MCP_dom_sf"/>
</dbReference>
<evidence type="ECO:0000313" key="13">
    <source>
        <dbReference type="Proteomes" id="UP000274504"/>
    </source>
</evidence>
<organism evidence="15">
    <name type="scientific">Hymenolepis diminuta</name>
    <name type="common">Rat tapeworm</name>
    <dbReference type="NCBI Taxonomy" id="6216"/>
    <lineage>
        <taxon>Eukaryota</taxon>
        <taxon>Metazoa</taxon>
        <taxon>Spiralia</taxon>
        <taxon>Lophotrochozoa</taxon>
        <taxon>Platyhelminthes</taxon>
        <taxon>Cestoda</taxon>
        <taxon>Eucestoda</taxon>
        <taxon>Cyclophyllidea</taxon>
        <taxon>Hymenolepididae</taxon>
        <taxon>Hymenolepis</taxon>
    </lineage>
</organism>
<dbReference type="Gene3D" id="1.50.40.10">
    <property type="entry name" value="Mitochondrial carrier domain"/>
    <property type="match status" value="1"/>
</dbReference>
<evidence type="ECO:0000256" key="4">
    <source>
        <dbReference type="ARBA" id="ARBA00022692"/>
    </source>
</evidence>
<evidence type="ECO:0000256" key="2">
    <source>
        <dbReference type="ARBA" id="ARBA00006375"/>
    </source>
</evidence>
<keyword evidence="14" id="KW-1185">Reference proteome</keyword>
<dbReference type="SUPFAM" id="SSF103506">
    <property type="entry name" value="Mitochondrial carrier"/>
    <property type="match status" value="1"/>
</dbReference>
<dbReference type="GO" id="GO:0016020">
    <property type="term" value="C:membrane"/>
    <property type="evidence" value="ECO:0007669"/>
    <property type="project" value="UniProtKB-SubCell"/>
</dbReference>